<protein>
    <recommendedName>
        <fullName evidence="8">Proline--tRNA ligase</fullName>
        <ecNumber evidence="8">6.1.1.15</ecNumber>
    </recommendedName>
    <alternativeName>
        <fullName evidence="8">Prolyl-tRNA synthetase</fullName>
        <shortName evidence="8">ProRS</shortName>
    </alternativeName>
</protein>
<dbReference type="EMBL" id="ADNT01000052">
    <property type="protein sequence ID" value="EFG49997.1"/>
    <property type="molecule type" value="Genomic_DNA"/>
</dbReference>
<gene>
    <name evidence="8 10" type="primary">proS</name>
    <name evidence="10" type="ORF">HMPREF0061_0670</name>
</gene>
<comment type="subunit">
    <text evidence="8">Homodimer.</text>
</comment>
<dbReference type="HAMAP" id="MF_01571">
    <property type="entry name" value="Pro_tRNA_synth_type3"/>
    <property type="match status" value="1"/>
</dbReference>
<dbReference type="EC" id="6.1.1.15" evidence="8"/>
<dbReference type="InterPro" id="IPR004154">
    <property type="entry name" value="Anticodon-bd"/>
</dbReference>
<dbReference type="InterPro" id="IPR017449">
    <property type="entry name" value="Pro-tRNA_synth_II"/>
</dbReference>
<dbReference type="SUPFAM" id="SSF55681">
    <property type="entry name" value="Class II aaRS and biotin synthetases"/>
    <property type="match status" value="1"/>
</dbReference>
<dbReference type="CDD" id="cd00778">
    <property type="entry name" value="ProRS_core_arch_euk"/>
    <property type="match status" value="1"/>
</dbReference>
<dbReference type="SUPFAM" id="SSF52954">
    <property type="entry name" value="Class II aaRS ABD-related"/>
    <property type="match status" value="1"/>
</dbReference>
<dbReference type="InterPro" id="IPR002316">
    <property type="entry name" value="Pro-tRNA-ligase_IIa"/>
</dbReference>
<comment type="caution">
    <text evidence="10">The sequence shown here is derived from an EMBL/GenBank/DDBJ whole genome shotgun (WGS) entry which is preliminary data.</text>
</comment>
<evidence type="ECO:0000313" key="11">
    <source>
        <dbReference type="Proteomes" id="UP000003764"/>
    </source>
</evidence>
<feature type="domain" description="Aminoacyl-transfer RNA synthetases class-II family profile" evidence="9">
    <location>
        <begin position="51"/>
        <end position="299"/>
    </location>
</feature>
<evidence type="ECO:0000256" key="2">
    <source>
        <dbReference type="ARBA" id="ARBA00022598"/>
    </source>
</evidence>
<keyword evidence="4 8" id="KW-0067">ATP-binding</keyword>
<evidence type="ECO:0000256" key="8">
    <source>
        <dbReference type="HAMAP-Rule" id="MF_01571"/>
    </source>
</evidence>
<dbReference type="Gene3D" id="3.30.930.10">
    <property type="entry name" value="Bira Bifunctional Protein, Domain 2"/>
    <property type="match status" value="1"/>
</dbReference>
<dbReference type="Gene3D" id="3.40.50.800">
    <property type="entry name" value="Anticodon-binding domain"/>
    <property type="match status" value="1"/>
</dbReference>
<dbReference type="Proteomes" id="UP000003764">
    <property type="component" value="Unassembled WGS sequence"/>
</dbReference>
<comment type="subcellular location">
    <subcellularLocation>
        <location evidence="8">Cytoplasm</location>
    </subcellularLocation>
</comment>
<evidence type="ECO:0000256" key="4">
    <source>
        <dbReference type="ARBA" id="ARBA00022840"/>
    </source>
</evidence>
<evidence type="ECO:0000256" key="5">
    <source>
        <dbReference type="ARBA" id="ARBA00022917"/>
    </source>
</evidence>
<dbReference type="Gene3D" id="3.30.110.30">
    <property type="entry name" value="C-terminal domain of ProRS"/>
    <property type="match status" value="1"/>
</dbReference>
<dbReference type="InterPro" id="IPR002314">
    <property type="entry name" value="aa-tRNA-synt_IIb"/>
</dbReference>
<keyword evidence="3 8" id="KW-0547">Nucleotide-binding</keyword>
<dbReference type="SUPFAM" id="SSF64586">
    <property type="entry name" value="C-terminal domain of ProRS"/>
    <property type="match status" value="1"/>
</dbReference>
<dbReference type="InterPro" id="IPR004499">
    <property type="entry name" value="Pro-tRNA-ligase_IIa_arc-type"/>
</dbReference>
<dbReference type="PANTHER" id="PTHR43382:SF3">
    <property type="entry name" value="PROLINE--TRNA LIGASE, CHLOROPLASTIC_MITOCHONDRIAL"/>
    <property type="match status" value="1"/>
</dbReference>
<accession>A0ABP2I7Q4</accession>
<keyword evidence="6 8" id="KW-0030">Aminoacyl-tRNA synthetase</keyword>
<name>A0ABP2I7Q4_AERVM</name>
<comment type="function">
    <text evidence="8">Catalyzes the attachment of proline to tRNA(Pro) in a two-step reaction: proline is first activated by ATP to form Pro-AMP and then transferred to the acceptor end of tRNA(Pro).</text>
</comment>
<keyword evidence="11" id="KW-1185">Reference proteome</keyword>
<comment type="catalytic activity">
    <reaction evidence="7 8">
        <text>tRNA(Pro) + L-proline + ATP = L-prolyl-tRNA(Pro) + AMP + diphosphate</text>
        <dbReference type="Rhea" id="RHEA:14305"/>
        <dbReference type="Rhea" id="RHEA-COMP:9700"/>
        <dbReference type="Rhea" id="RHEA-COMP:9702"/>
        <dbReference type="ChEBI" id="CHEBI:30616"/>
        <dbReference type="ChEBI" id="CHEBI:33019"/>
        <dbReference type="ChEBI" id="CHEBI:60039"/>
        <dbReference type="ChEBI" id="CHEBI:78442"/>
        <dbReference type="ChEBI" id="CHEBI:78532"/>
        <dbReference type="ChEBI" id="CHEBI:456215"/>
        <dbReference type="EC" id="6.1.1.15"/>
    </reaction>
</comment>
<evidence type="ECO:0000256" key="3">
    <source>
        <dbReference type="ARBA" id="ARBA00022741"/>
    </source>
</evidence>
<dbReference type="InterPro" id="IPR045864">
    <property type="entry name" value="aa-tRNA-synth_II/BPL/LPL"/>
</dbReference>
<dbReference type="PROSITE" id="PS50862">
    <property type="entry name" value="AA_TRNA_LIGASE_II"/>
    <property type="match status" value="1"/>
</dbReference>
<evidence type="ECO:0000313" key="10">
    <source>
        <dbReference type="EMBL" id="EFG49997.1"/>
    </source>
</evidence>
<keyword evidence="5 8" id="KW-0648">Protein biosynthesis</keyword>
<dbReference type="GO" id="GO:0004827">
    <property type="term" value="F:proline-tRNA ligase activity"/>
    <property type="evidence" value="ECO:0007669"/>
    <property type="project" value="UniProtKB-EC"/>
</dbReference>
<keyword evidence="1 8" id="KW-0963">Cytoplasm</keyword>
<dbReference type="Pfam" id="PF00587">
    <property type="entry name" value="tRNA-synt_2b"/>
    <property type="match status" value="1"/>
</dbReference>
<dbReference type="PANTHER" id="PTHR43382">
    <property type="entry name" value="PROLYL-TRNA SYNTHETASE"/>
    <property type="match status" value="1"/>
</dbReference>
<sequence>MKCFFGYQHIFKRSMKMAKQEATENLQQTDFSKWYLQAIQQGDLMDYGPARGTMIFKPDGFLLWESYKDAFNEMLKKEGIRNAYFPMLIPKHFFEKEADHVEGFAPELPWVTEAGEEKLEEPLALRPTSETLFGNAMSDWINSYRDLPMELNQWANVFRWEKRTLPFIRTSEFLWQEGHTAHANEEEARERTMKMLHYYTQLVKEVFAMPVYEGQKTPSERFAGAVDTFSIEAMTKDTKAIQAGTSHYLGQNFAEAFDIKFLNEDNQHTYVHTTSWGSSTRLIGAMIMIHGDEQGLVLPPRVAGTQVSLIPVGNIKKNPQVLEKLQEIKATLSAAGLRVNLDDSNNSPGYKFNESEVHGVPLRIEFGPRDMENNQVMIKMRDVDGKEAFSLDGDLLAEINTRFDDMHQRLYDKAVAFRAENEHFDIDTMDQLTAHLEACEENGERPGWILAGWDGTDESEAAIKEATGFTSRNIPFNPPIEKTVDLYSGKPAKYTVWYARAY</sequence>
<dbReference type="PRINTS" id="PR01046">
    <property type="entry name" value="TRNASYNTHPRO"/>
</dbReference>
<dbReference type="InterPro" id="IPR016061">
    <property type="entry name" value="Pro-tRNA_ligase_II_C"/>
</dbReference>
<evidence type="ECO:0000256" key="1">
    <source>
        <dbReference type="ARBA" id="ARBA00022490"/>
    </source>
</evidence>
<comment type="domain">
    <text evidence="8">Consists of three domains: the N-terminal catalytic domain, the anticodon-binding domain and the C-terminal extension.</text>
</comment>
<reference evidence="10 11" key="1">
    <citation type="submission" date="2010-04" db="EMBL/GenBank/DDBJ databases">
        <authorList>
            <person name="Muzny D."/>
            <person name="Qin X."/>
            <person name="Deng J."/>
            <person name="Jiang H."/>
            <person name="Liu Y."/>
            <person name="Qu J."/>
            <person name="Song X.-Z."/>
            <person name="Zhang L."/>
            <person name="Thornton R."/>
            <person name="Coyle M."/>
            <person name="Francisco L."/>
            <person name="Jackson L."/>
            <person name="Javaid M."/>
            <person name="Korchina V."/>
            <person name="Kovar C."/>
            <person name="Mata R."/>
            <person name="Mathew T."/>
            <person name="Ngo R."/>
            <person name="Nguyen L."/>
            <person name="Nguyen N."/>
            <person name="Okwuonu G."/>
            <person name="Ongeri F."/>
            <person name="Pham C."/>
            <person name="Simmons D."/>
            <person name="Wilczek-Boney K."/>
            <person name="Hale W."/>
            <person name="Jakkamsetti A."/>
            <person name="Pham P."/>
            <person name="Ruth R."/>
            <person name="San Lucas F."/>
            <person name="Warren J."/>
            <person name="Zhang J."/>
            <person name="Zhao Z."/>
            <person name="Zhou C."/>
            <person name="Zhu D."/>
            <person name="Lee S."/>
            <person name="Bess C."/>
            <person name="Blankenburg K."/>
            <person name="Forbes L."/>
            <person name="Fu Q."/>
            <person name="Gubbala S."/>
            <person name="Hirani K."/>
            <person name="Jayaseelan J.C."/>
            <person name="Lara F."/>
            <person name="Munidasa M."/>
            <person name="Palculict T."/>
            <person name="Patil S."/>
            <person name="Pu L.-L."/>
            <person name="Saada N."/>
            <person name="Tang L."/>
            <person name="Weissenberger G."/>
            <person name="Zhu Y."/>
            <person name="Hemphill L."/>
            <person name="Shang Y."/>
            <person name="Youmans B."/>
            <person name="Ayvaz T."/>
            <person name="Ross M."/>
            <person name="Santibanez J."/>
            <person name="Aqrawi P."/>
            <person name="Gross S."/>
            <person name="Joshi V."/>
            <person name="Fowler G."/>
            <person name="Nazareth L."/>
            <person name="Reid J."/>
            <person name="Worley K."/>
            <person name="Petrosino J."/>
            <person name="Highlander S."/>
            <person name="Gibbs R."/>
            <person name="Gibbs R."/>
        </authorList>
    </citation>
    <scope>NUCLEOTIDE SEQUENCE [LARGE SCALE GENOMIC DNA]</scope>
    <source>
        <strain evidence="10 11">ATCC 11563</strain>
    </source>
</reference>
<organism evidence="10 11">
    <name type="scientific">Aerococcus viridans (strain ATCC 11563 / DSM 20340 / CCUG 4311 / JCM 20461 / NBRC 12219 / NCTC 8251 / M1)</name>
    <dbReference type="NCBI Taxonomy" id="655812"/>
    <lineage>
        <taxon>Bacteria</taxon>
        <taxon>Bacillati</taxon>
        <taxon>Bacillota</taxon>
        <taxon>Bacilli</taxon>
        <taxon>Lactobacillales</taxon>
        <taxon>Aerococcaceae</taxon>
        <taxon>Aerococcus</taxon>
    </lineage>
</organism>
<dbReference type="InterPro" id="IPR006195">
    <property type="entry name" value="aa-tRNA-synth_II"/>
</dbReference>
<keyword evidence="2 8" id="KW-0436">Ligase</keyword>
<dbReference type="Pfam" id="PF09180">
    <property type="entry name" value="ProRS-C_1"/>
    <property type="match status" value="1"/>
</dbReference>
<dbReference type="SMART" id="SM00946">
    <property type="entry name" value="ProRS-C_1"/>
    <property type="match status" value="1"/>
</dbReference>
<evidence type="ECO:0000259" key="9">
    <source>
        <dbReference type="PROSITE" id="PS50862"/>
    </source>
</evidence>
<evidence type="ECO:0000256" key="7">
    <source>
        <dbReference type="ARBA" id="ARBA00047671"/>
    </source>
</evidence>
<dbReference type="Pfam" id="PF03129">
    <property type="entry name" value="HGTP_anticodon"/>
    <property type="match status" value="1"/>
</dbReference>
<comment type="similarity">
    <text evidence="8">Belongs to the class-II aminoacyl-tRNA synthetase family. ProS type 3 subfamily.</text>
</comment>
<dbReference type="NCBIfam" id="TIGR00408">
    <property type="entry name" value="proS_fam_I"/>
    <property type="match status" value="1"/>
</dbReference>
<dbReference type="InterPro" id="IPR036621">
    <property type="entry name" value="Anticodon-bd_dom_sf"/>
</dbReference>
<evidence type="ECO:0000256" key="6">
    <source>
        <dbReference type="ARBA" id="ARBA00023146"/>
    </source>
</evidence>
<dbReference type="InterPro" id="IPR033721">
    <property type="entry name" value="ProRS_core_arch_euk"/>
</dbReference>
<proteinExistence type="inferred from homology"/>